<dbReference type="InterPro" id="IPR020930">
    <property type="entry name" value="Ribosomal_uL5_bac-type"/>
</dbReference>
<dbReference type="FunFam" id="3.30.1440.10:FF:000001">
    <property type="entry name" value="50S ribosomal protein L5"/>
    <property type="match status" value="1"/>
</dbReference>
<proteinExistence type="inferred from homology"/>
<dbReference type="InterPro" id="IPR002132">
    <property type="entry name" value="Ribosomal_uL5"/>
</dbReference>
<dbReference type="RefSeq" id="WP_255133384.1">
    <property type="nucleotide sequence ID" value="NZ_JANDBC010000001.1"/>
</dbReference>
<evidence type="ECO:0000256" key="5">
    <source>
        <dbReference type="HAMAP-Rule" id="MF_01333"/>
    </source>
</evidence>
<keyword evidence="2 5" id="KW-0689">Ribosomal protein</keyword>
<dbReference type="NCBIfam" id="NF000585">
    <property type="entry name" value="PRK00010.1"/>
    <property type="match status" value="1"/>
</dbReference>
<dbReference type="AlphaFoldDB" id="A0A9X2L237"/>
<dbReference type="GO" id="GO:0000049">
    <property type="term" value="F:tRNA binding"/>
    <property type="evidence" value="ECO:0007669"/>
    <property type="project" value="UniProtKB-UniRule"/>
</dbReference>
<dbReference type="GO" id="GO:0005840">
    <property type="term" value="C:ribosome"/>
    <property type="evidence" value="ECO:0007669"/>
    <property type="project" value="UniProtKB-KW"/>
</dbReference>
<feature type="domain" description="Large ribosomal subunit protein uL5 C-terminal" evidence="8">
    <location>
        <begin position="86"/>
        <end position="179"/>
    </location>
</feature>
<dbReference type="SUPFAM" id="SSF55282">
    <property type="entry name" value="RL5-like"/>
    <property type="match status" value="1"/>
</dbReference>
<dbReference type="InterPro" id="IPR031310">
    <property type="entry name" value="Ribosomal_uL5_N"/>
</dbReference>
<keyword evidence="10" id="KW-1185">Reference proteome</keyword>
<evidence type="ECO:0000313" key="9">
    <source>
        <dbReference type="EMBL" id="MCP9290895.1"/>
    </source>
</evidence>
<dbReference type="PIRSF" id="PIRSF002161">
    <property type="entry name" value="Ribosomal_L5"/>
    <property type="match status" value="1"/>
</dbReference>
<dbReference type="GO" id="GO:0006412">
    <property type="term" value="P:translation"/>
    <property type="evidence" value="ECO:0007669"/>
    <property type="project" value="UniProtKB-UniRule"/>
</dbReference>
<comment type="subunit">
    <text evidence="5">Part of the 50S ribosomal subunit; part of the 5S rRNA/L5/L18/L25 subcomplex. Contacts the 5S rRNA and the P site tRNA. Forms a bridge to the 30S subunit in the 70S ribosome.</text>
</comment>
<evidence type="ECO:0000256" key="6">
    <source>
        <dbReference type="RuleBase" id="RU003930"/>
    </source>
</evidence>
<dbReference type="InterPro" id="IPR020929">
    <property type="entry name" value="Ribosomal_uL5_CS"/>
</dbReference>
<dbReference type="GO" id="GO:0003735">
    <property type="term" value="F:structural constituent of ribosome"/>
    <property type="evidence" value="ECO:0007669"/>
    <property type="project" value="InterPro"/>
</dbReference>
<keyword evidence="3 5" id="KW-0687">Ribonucleoprotein</keyword>
<comment type="similarity">
    <text evidence="1 5 6">Belongs to the universal ribosomal protein uL5 family.</text>
</comment>
<dbReference type="EMBL" id="JANDBC010000001">
    <property type="protein sequence ID" value="MCP9290895.1"/>
    <property type="molecule type" value="Genomic_DNA"/>
</dbReference>
<dbReference type="HAMAP" id="MF_01333_B">
    <property type="entry name" value="Ribosomal_uL5_B"/>
    <property type="match status" value="1"/>
</dbReference>
<reference evidence="9" key="1">
    <citation type="submission" date="2022-06" db="EMBL/GenBank/DDBJ databases">
        <title>Gracilimonas sp. CAU 1638 isolated from sea sediment.</title>
        <authorList>
            <person name="Kim W."/>
        </authorList>
    </citation>
    <scope>NUCLEOTIDE SEQUENCE</scope>
    <source>
        <strain evidence="9">CAU 1638</strain>
    </source>
</reference>
<evidence type="ECO:0000313" key="10">
    <source>
        <dbReference type="Proteomes" id="UP001139125"/>
    </source>
</evidence>
<evidence type="ECO:0000256" key="2">
    <source>
        <dbReference type="ARBA" id="ARBA00022980"/>
    </source>
</evidence>
<accession>A0A9X2L237</accession>
<dbReference type="InterPro" id="IPR022803">
    <property type="entry name" value="Ribosomal_uL5_dom_sf"/>
</dbReference>
<dbReference type="PANTHER" id="PTHR11994">
    <property type="entry name" value="60S RIBOSOMAL PROTEIN L11-RELATED"/>
    <property type="match status" value="1"/>
</dbReference>
<keyword evidence="5" id="KW-0820">tRNA-binding</keyword>
<evidence type="ECO:0000259" key="8">
    <source>
        <dbReference type="Pfam" id="PF00673"/>
    </source>
</evidence>
<gene>
    <name evidence="5 9" type="primary">rplE</name>
    <name evidence="9" type="ORF">NM125_04805</name>
</gene>
<sequence length="183" mass="20828">MAEARLYTLYKDEIRDKLREEFEYENPMAIPKLQKIVINVGVGDAITDKKVLDTVVDNVAAITGQQPVTTKAKKSISNFKLREGMPIGCKVTLRQRIMFEFLDRLVNLALPRTRDFQGVPDKSFDGRGNYTLGIKEHTIFPEIDTDKVSKVHGMDVTFVTDAQTDEEAYALLKHFGMPFKTRN</sequence>
<comment type="function">
    <text evidence="5">This is 1 of the proteins that bind and probably mediate the attachment of the 5S RNA into the large ribosomal subunit, where it forms part of the central protuberance. In the 70S ribosome it contacts protein S13 of the 30S subunit (bridge B1b), connecting the 2 subunits; this bridge is implicated in subunit movement. Contacts the P site tRNA; the 5S rRNA and some of its associated proteins might help stabilize positioning of ribosome-bound tRNAs.</text>
</comment>
<dbReference type="Proteomes" id="UP001139125">
    <property type="component" value="Unassembled WGS sequence"/>
</dbReference>
<organism evidence="9 10">
    <name type="scientific">Gracilimonas sediminicola</name>
    <dbReference type="NCBI Taxonomy" id="2952158"/>
    <lineage>
        <taxon>Bacteria</taxon>
        <taxon>Pseudomonadati</taxon>
        <taxon>Balneolota</taxon>
        <taxon>Balneolia</taxon>
        <taxon>Balneolales</taxon>
        <taxon>Balneolaceae</taxon>
        <taxon>Gracilimonas</taxon>
    </lineage>
</organism>
<dbReference type="Gene3D" id="3.30.1440.10">
    <property type="match status" value="1"/>
</dbReference>
<comment type="caution">
    <text evidence="9">The sequence shown here is derived from an EMBL/GenBank/DDBJ whole genome shotgun (WGS) entry which is preliminary data.</text>
</comment>
<feature type="domain" description="Large ribosomal subunit protein uL5 N-terminal" evidence="7">
    <location>
        <begin position="26"/>
        <end position="82"/>
    </location>
</feature>
<dbReference type="GO" id="GO:0019843">
    <property type="term" value="F:rRNA binding"/>
    <property type="evidence" value="ECO:0007669"/>
    <property type="project" value="UniProtKB-UniRule"/>
</dbReference>
<evidence type="ECO:0000256" key="4">
    <source>
        <dbReference type="ARBA" id="ARBA00035245"/>
    </source>
</evidence>
<keyword evidence="5" id="KW-0694">RNA-binding</keyword>
<dbReference type="PROSITE" id="PS00358">
    <property type="entry name" value="RIBOSOMAL_L5"/>
    <property type="match status" value="1"/>
</dbReference>
<dbReference type="InterPro" id="IPR031309">
    <property type="entry name" value="Ribosomal_uL5_C"/>
</dbReference>
<evidence type="ECO:0000256" key="3">
    <source>
        <dbReference type="ARBA" id="ARBA00023274"/>
    </source>
</evidence>
<evidence type="ECO:0000256" key="1">
    <source>
        <dbReference type="ARBA" id="ARBA00008553"/>
    </source>
</evidence>
<name>A0A9X2L237_9BACT</name>
<dbReference type="Pfam" id="PF00281">
    <property type="entry name" value="Ribosomal_L5"/>
    <property type="match status" value="1"/>
</dbReference>
<evidence type="ECO:0000259" key="7">
    <source>
        <dbReference type="Pfam" id="PF00281"/>
    </source>
</evidence>
<dbReference type="Pfam" id="PF00673">
    <property type="entry name" value="Ribosomal_L5_C"/>
    <property type="match status" value="1"/>
</dbReference>
<protein>
    <recommendedName>
        <fullName evidence="4 5">Large ribosomal subunit protein uL5</fullName>
    </recommendedName>
</protein>
<keyword evidence="5" id="KW-0699">rRNA-binding</keyword>
<dbReference type="GO" id="GO:1990904">
    <property type="term" value="C:ribonucleoprotein complex"/>
    <property type="evidence" value="ECO:0007669"/>
    <property type="project" value="UniProtKB-KW"/>
</dbReference>